<evidence type="ECO:0000256" key="8">
    <source>
        <dbReference type="SAM" id="Phobius"/>
    </source>
</evidence>
<evidence type="ECO:0000256" key="6">
    <source>
        <dbReference type="ARBA" id="ARBA00023065"/>
    </source>
</evidence>
<dbReference type="PANTHER" id="PTHR31064">
    <property type="entry name" value="POTASSIUM TRANSPORT PROTEIN DDB_G0292412-RELATED"/>
    <property type="match status" value="1"/>
</dbReference>
<dbReference type="InterPro" id="IPR051143">
    <property type="entry name" value="TrkH_K-transport"/>
</dbReference>
<evidence type="ECO:0000313" key="10">
    <source>
        <dbReference type="Proteomes" id="UP001314170"/>
    </source>
</evidence>
<evidence type="ECO:0000313" key="9">
    <source>
        <dbReference type="EMBL" id="CAK7345795.1"/>
    </source>
</evidence>
<evidence type="ECO:0000256" key="3">
    <source>
        <dbReference type="ARBA" id="ARBA00022448"/>
    </source>
</evidence>
<dbReference type="GO" id="GO:0005886">
    <property type="term" value="C:plasma membrane"/>
    <property type="evidence" value="ECO:0007669"/>
    <property type="project" value="TreeGrafter"/>
</dbReference>
<comment type="subcellular location">
    <subcellularLocation>
        <location evidence="1">Membrane</location>
        <topology evidence="1">Multi-pass membrane protein</topology>
    </subcellularLocation>
</comment>
<feature type="transmembrane region" description="Helical" evidence="8">
    <location>
        <begin position="12"/>
        <end position="33"/>
    </location>
</feature>
<sequence>MSCFYRLLLRSVNSFCIQLCYFLSISLFGFVILKVLKPRTHDSFIPGNLDLFFTSVSAVTVSSLSTVEMEVFSNSQLIVLIILMFFGGKIFTSMVGLHFKKFQLQKLKYKISSVTNNDQPSTYQPELGMVESPVFENLESRNETSLDGSSVEFLKYKSIKFLCFVVLGYFLVVQILGIALFILFCSMEWNSAGLSGLNSYQKIIGVLFQTTNTRYAGESIVDLSTISSALLVLFVVMMYLPPYTCFLPITDGEEICEEKRNKKGKLLENILFSPLSYLAIFTILICITERQKLKKDPLNFNVWNILVEVVSAYGSVGFTTGYSCDRQIQPNNNCENKFYGFSGKWSDEGKIILIVVMFFGRLKFNMEGGKAWKLL</sequence>
<keyword evidence="10" id="KW-1185">Reference proteome</keyword>
<evidence type="ECO:0000256" key="5">
    <source>
        <dbReference type="ARBA" id="ARBA00022989"/>
    </source>
</evidence>
<evidence type="ECO:0008006" key="11">
    <source>
        <dbReference type="Google" id="ProtNLM"/>
    </source>
</evidence>
<comment type="caution">
    <text evidence="9">The sequence shown here is derived from an EMBL/GenBank/DDBJ whole genome shotgun (WGS) entry which is preliminary data.</text>
</comment>
<evidence type="ECO:0000256" key="7">
    <source>
        <dbReference type="ARBA" id="ARBA00023136"/>
    </source>
</evidence>
<keyword evidence="4 8" id="KW-0812">Transmembrane</keyword>
<keyword evidence="7 8" id="KW-0472">Membrane</keyword>
<evidence type="ECO:0000256" key="1">
    <source>
        <dbReference type="ARBA" id="ARBA00004141"/>
    </source>
</evidence>
<keyword evidence="3" id="KW-0813">Transport</keyword>
<evidence type="ECO:0000256" key="2">
    <source>
        <dbReference type="ARBA" id="ARBA00010864"/>
    </source>
</evidence>
<gene>
    <name evidence="9" type="ORF">DCAF_LOCUS18457</name>
</gene>
<keyword evidence="6" id="KW-0406">Ion transport</keyword>
<dbReference type="AlphaFoldDB" id="A0AAV1S449"/>
<reference evidence="9 10" key="1">
    <citation type="submission" date="2024-01" db="EMBL/GenBank/DDBJ databases">
        <authorList>
            <person name="Waweru B."/>
        </authorList>
    </citation>
    <scope>NUCLEOTIDE SEQUENCE [LARGE SCALE GENOMIC DNA]</scope>
</reference>
<dbReference type="GO" id="GO:0008324">
    <property type="term" value="F:monoatomic cation transmembrane transporter activity"/>
    <property type="evidence" value="ECO:0007669"/>
    <property type="project" value="InterPro"/>
</dbReference>
<evidence type="ECO:0000256" key="4">
    <source>
        <dbReference type="ARBA" id="ARBA00022692"/>
    </source>
</evidence>
<accession>A0AAV1S449</accession>
<dbReference type="Pfam" id="PF02386">
    <property type="entry name" value="TrkH"/>
    <property type="match status" value="1"/>
</dbReference>
<dbReference type="Proteomes" id="UP001314170">
    <property type="component" value="Unassembled WGS sequence"/>
</dbReference>
<organism evidence="9 10">
    <name type="scientific">Dovyalis caffra</name>
    <dbReference type="NCBI Taxonomy" id="77055"/>
    <lineage>
        <taxon>Eukaryota</taxon>
        <taxon>Viridiplantae</taxon>
        <taxon>Streptophyta</taxon>
        <taxon>Embryophyta</taxon>
        <taxon>Tracheophyta</taxon>
        <taxon>Spermatophyta</taxon>
        <taxon>Magnoliopsida</taxon>
        <taxon>eudicotyledons</taxon>
        <taxon>Gunneridae</taxon>
        <taxon>Pentapetalae</taxon>
        <taxon>rosids</taxon>
        <taxon>fabids</taxon>
        <taxon>Malpighiales</taxon>
        <taxon>Salicaceae</taxon>
        <taxon>Flacourtieae</taxon>
        <taxon>Dovyalis</taxon>
    </lineage>
</organism>
<proteinExistence type="inferred from homology"/>
<dbReference type="InterPro" id="IPR003445">
    <property type="entry name" value="Cat_transpt"/>
</dbReference>
<feature type="transmembrane region" description="Helical" evidence="8">
    <location>
        <begin position="220"/>
        <end position="240"/>
    </location>
</feature>
<comment type="similarity">
    <text evidence="2">Belongs to the TrkH potassium transport family. HKT (TC 2.A.38.3) subfamily.</text>
</comment>
<feature type="transmembrane region" description="Helical" evidence="8">
    <location>
        <begin position="77"/>
        <end position="99"/>
    </location>
</feature>
<name>A0AAV1S449_9ROSI</name>
<keyword evidence="5 8" id="KW-1133">Transmembrane helix</keyword>
<protein>
    <recommendedName>
        <fullName evidence="11">Sodium transporter HKT1</fullName>
    </recommendedName>
</protein>
<feature type="transmembrane region" description="Helical" evidence="8">
    <location>
        <begin position="45"/>
        <end position="65"/>
    </location>
</feature>
<dbReference type="PANTHER" id="PTHR31064:SF38">
    <property type="entry name" value="CATION TRANSPORTER HKT1_4-RELATED"/>
    <property type="match status" value="1"/>
</dbReference>
<feature type="transmembrane region" description="Helical" evidence="8">
    <location>
        <begin position="270"/>
        <end position="288"/>
    </location>
</feature>
<dbReference type="GO" id="GO:0030001">
    <property type="term" value="P:metal ion transport"/>
    <property type="evidence" value="ECO:0007669"/>
    <property type="project" value="UniProtKB-ARBA"/>
</dbReference>
<dbReference type="EMBL" id="CAWUPB010001168">
    <property type="protein sequence ID" value="CAK7345795.1"/>
    <property type="molecule type" value="Genomic_DNA"/>
</dbReference>
<feature type="transmembrane region" description="Helical" evidence="8">
    <location>
        <begin position="161"/>
        <end position="183"/>
    </location>
</feature>